<accession>A0A559K848</accession>
<sequence>MITDEQLDQYRIDGTFLRVVRDADRANDVRGYVVAWDDQTVMIRKRSRRVVKLDRSYLYEPYEEPRTQLWLEEEE</sequence>
<organism evidence="1 2">
    <name type="scientific">Paenibacillus cremeus</name>
    <dbReference type="NCBI Taxonomy" id="2163881"/>
    <lineage>
        <taxon>Bacteria</taxon>
        <taxon>Bacillati</taxon>
        <taxon>Bacillota</taxon>
        <taxon>Bacilli</taxon>
        <taxon>Bacillales</taxon>
        <taxon>Paenibacillaceae</taxon>
        <taxon>Paenibacillus</taxon>
    </lineage>
</organism>
<protein>
    <submittedName>
        <fullName evidence="1">Uncharacterized protein</fullName>
    </submittedName>
</protein>
<dbReference type="RefSeq" id="WP_144850081.1">
    <property type="nucleotide sequence ID" value="NZ_VNJI01000025.1"/>
</dbReference>
<name>A0A559K848_9BACL</name>
<dbReference type="EMBL" id="VNJI01000025">
    <property type="protein sequence ID" value="TVY08298.1"/>
    <property type="molecule type" value="Genomic_DNA"/>
</dbReference>
<comment type="caution">
    <text evidence="1">The sequence shown here is derived from an EMBL/GenBank/DDBJ whole genome shotgun (WGS) entry which is preliminary data.</text>
</comment>
<reference evidence="1 2" key="1">
    <citation type="submission" date="2019-07" db="EMBL/GenBank/DDBJ databases">
        <authorList>
            <person name="Kim J."/>
        </authorList>
    </citation>
    <scope>NUCLEOTIDE SEQUENCE [LARGE SCALE GENOMIC DNA]</scope>
    <source>
        <strain evidence="1 2">JC52</strain>
    </source>
</reference>
<dbReference type="OrthoDB" id="2629334at2"/>
<dbReference type="AlphaFoldDB" id="A0A559K848"/>
<gene>
    <name evidence="1" type="ORF">FPZ49_19745</name>
</gene>
<dbReference type="Proteomes" id="UP000317036">
    <property type="component" value="Unassembled WGS sequence"/>
</dbReference>
<evidence type="ECO:0000313" key="1">
    <source>
        <dbReference type="EMBL" id="TVY08298.1"/>
    </source>
</evidence>
<evidence type="ECO:0000313" key="2">
    <source>
        <dbReference type="Proteomes" id="UP000317036"/>
    </source>
</evidence>
<keyword evidence="2" id="KW-1185">Reference proteome</keyword>
<proteinExistence type="predicted"/>